<name>A0ACB9JXZ7_9ASTR</name>
<reference evidence="1 2" key="2">
    <citation type="journal article" date="2022" name="Mol. Ecol. Resour.">
        <title>The genomes of chicory, endive, great burdock and yacon provide insights into Asteraceae paleo-polyploidization history and plant inulin production.</title>
        <authorList>
            <person name="Fan W."/>
            <person name="Wang S."/>
            <person name="Wang H."/>
            <person name="Wang A."/>
            <person name="Jiang F."/>
            <person name="Liu H."/>
            <person name="Zhao H."/>
            <person name="Xu D."/>
            <person name="Zhang Y."/>
        </authorList>
    </citation>
    <scope>NUCLEOTIDE SEQUENCE [LARGE SCALE GENOMIC DNA]</scope>
    <source>
        <strain evidence="2">cv. Yunnan</strain>
        <tissue evidence="1">Leaves</tissue>
    </source>
</reference>
<keyword evidence="2" id="KW-1185">Reference proteome</keyword>
<dbReference type="EMBL" id="CM042019">
    <property type="protein sequence ID" value="KAI3824925.1"/>
    <property type="molecule type" value="Genomic_DNA"/>
</dbReference>
<reference evidence="2" key="1">
    <citation type="journal article" date="2022" name="Mol. Ecol. Resour.">
        <title>The genomes of chicory, endive, great burdock and yacon provide insights into Asteraceae palaeo-polyploidization history and plant inulin production.</title>
        <authorList>
            <person name="Fan W."/>
            <person name="Wang S."/>
            <person name="Wang H."/>
            <person name="Wang A."/>
            <person name="Jiang F."/>
            <person name="Liu H."/>
            <person name="Zhao H."/>
            <person name="Xu D."/>
            <person name="Zhang Y."/>
        </authorList>
    </citation>
    <scope>NUCLEOTIDE SEQUENCE [LARGE SCALE GENOMIC DNA]</scope>
    <source>
        <strain evidence="2">cv. Yunnan</strain>
    </source>
</reference>
<organism evidence="1 2">
    <name type="scientific">Smallanthus sonchifolius</name>
    <dbReference type="NCBI Taxonomy" id="185202"/>
    <lineage>
        <taxon>Eukaryota</taxon>
        <taxon>Viridiplantae</taxon>
        <taxon>Streptophyta</taxon>
        <taxon>Embryophyta</taxon>
        <taxon>Tracheophyta</taxon>
        <taxon>Spermatophyta</taxon>
        <taxon>Magnoliopsida</taxon>
        <taxon>eudicotyledons</taxon>
        <taxon>Gunneridae</taxon>
        <taxon>Pentapetalae</taxon>
        <taxon>asterids</taxon>
        <taxon>campanulids</taxon>
        <taxon>Asterales</taxon>
        <taxon>Asteraceae</taxon>
        <taxon>Asteroideae</taxon>
        <taxon>Heliantheae alliance</taxon>
        <taxon>Millerieae</taxon>
        <taxon>Smallanthus</taxon>
    </lineage>
</organism>
<accession>A0ACB9JXZ7</accession>
<evidence type="ECO:0000313" key="2">
    <source>
        <dbReference type="Proteomes" id="UP001056120"/>
    </source>
</evidence>
<sequence>MGSYRLPTPPFRVPVNPRQPPAAACQPCRSTFCLRPALSYDLECQTKGPSTTGLQLKLVEIRLEYNIQGEVGEGDDVEGGNAEGENVQGENVEEILPPQGEHQAEGTRGDKDGSETQIRSEARADERETSRAQPTGARPLPSTQPGSRHESKDIRSRKKMMSIRKGVAQESESEHPRMKQKTGQEGLDEDVLNMLSEASRNESSILRSQIMALKEKDENREQGETDLDELFDFLGFQGDVGGRGGFGGDEGDKDDNDDDDEGDDNLEKDDPKVQLVGGDGNSGHDSHTNVDKGDKESNLGSSDAS</sequence>
<protein>
    <submittedName>
        <fullName evidence="1">Uncharacterized protein</fullName>
    </submittedName>
</protein>
<evidence type="ECO:0000313" key="1">
    <source>
        <dbReference type="EMBL" id="KAI3824925.1"/>
    </source>
</evidence>
<proteinExistence type="predicted"/>
<dbReference type="Proteomes" id="UP001056120">
    <property type="component" value="Linkage Group LG02"/>
</dbReference>
<gene>
    <name evidence="1" type="ORF">L1987_06398</name>
</gene>
<comment type="caution">
    <text evidence="1">The sequence shown here is derived from an EMBL/GenBank/DDBJ whole genome shotgun (WGS) entry which is preliminary data.</text>
</comment>